<evidence type="ECO:0000313" key="1">
    <source>
        <dbReference type="EMBL" id="OGM42998.1"/>
    </source>
</evidence>
<proteinExistence type="predicted"/>
<dbReference type="GeneID" id="34452702"/>
<evidence type="ECO:0000313" key="2">
    <source>
        <dbReference type="Proteomes" id="UP000179179"/>
    </source>
</evidence>
<sequence>MDAITTSTSLPTLFSFVLENLSQICVPISPQLIPIMAIVAGLERGASYQTYLVPYDDLPPSSGRIEFGGGGWLAQEPQGLQFDFFVPSV</sequence>
<reference evidence="1 2" key="1">
    <citation type="journal article" date="2016" name="Genome Biol. Evol.">
        <title>Draft genome sequence of an aflatoxigenic Aspergillus species, A. bombycis.</title>
        <authorList>
            <person name="Moore G.G."/>
            <person name="Mack B.M."/>
            <person name="Beltz S.B."/>
            <person name="Gilbert M.K."/>
        </authorList>
    </citation>
    <scope>NUCLEOTIDE SEQUENCE [LARGE SCALE GENOMIC DNA]</scope>
    <source>
        <strain evidence="2">NRRL 26010</strain>
    </source>
</reference>
<name>A0A1F7ZV96_9EURO</name>
<dbReference type="AlphaFoldDB" id="A0A1F7ZV96"/>
<comment type="caution">
    <text evidence="1">The sequence shown here is derived from an EMBL/GenBank/DDBJ whole genome shotgun (WGS) entry which is preliminary data.</text>
</comment>
<gene>
    <name evidence="1" type="ORF">ABOM_009312</name>
</gene>
<accession>A0A1F7ZV96</accession>
<organism evidence="1 2">
    <name type="scientific">Aspergillus bombycis</name>
    <dbReference type="NCBI Taxonomy" id="109264"/>
    <lineage>
        <taxon>Eukaryota</taxon>
        <taxon>Fungi</taxon>
        <taxon>Dikarya</taxon>
        <taxon>Ascomycota</taxon>
        <taxon>Pezizomycotina</taxon>
        <taxon>Eurotiomycetes</taxon>
        <taxon>Eurotiomycetidae</taxon>
        <taxon>Eurotiales</taxon>
        <taxon>Aspergillaceae</taxon>
        <taxon>Aspergillus</taxon>
    </lineage>
</organism>
<keyword evidence="2" id="KW-1185">Reference proteome</keyword>
<dbReference type="EMBL" id="LYCR01000078">
    <property type="protein sequence ID" value="OGM42998.1"/>
    <property type="molecule type" value="Genomic_DNA"/>
</dbReference>
<dbReference type="RefSeq" id="XP_022386715.1">
    <property type="nucleotide sequence ID" value="XM_022536440.1"/>
</dbReference>
<dbReference type="Proteomes" id="UP000179179">
    <property type="component" value="Unassembled WGS sequence"/>
</dbReference>
<protein>
    <submittedName>
        <fullName evidence="1">Uncharacterized protein</fullName>
    </submittedName>
</protein>